<proteinExistence type="inferred from homology"/>
<dbReference type="Gene3D" id="3.40.50.1820">
    <property type="entry name" value="alpha/beta hydrolase"/>
    <property type="match status" value="1"/>
</dbReference>
<evidence type="ECO:0000313" key="3">
    <source>
        <dbReference type="Proteomes" id="UP000887578"/>
    </source>
</evidence>
<evidence type="ECO:0000256" key="1">
    <source>
        <dbReference type="ARBA" id="ARBA00009431"/>
    </source>
</evidence>
<keyword evidence="3" id="KW-1185">Reference proteome</keyword>
<accession>A0A914Q0N2</accession>
<dbReference type="GO" id="GO:0004185">
    <property type="term" value="F:serine-type carboxypeptidase activity"/>
    <property type="evidence" value="ECO:0007669"/>
    <property type="project" value="InterPro"/>
</dbReference>
<dbReference type="InterPro" id="IPR001563">
    <property type="entry name" value="Peptidase_S10"/>
</dbReference>
<protein>
    <submittedName>
        <fullName evidence="4">Serine carboxypeptidase</fullName>
    </submittedName>
</protein>
<dbReference type="GO" id="GO:0006508">
    <property type="term" value="P:proteolysis"/>
    <property type="evidence" value="ECO:0007669"/>
    <property type="project" value="InterPro"/>
</dbReference>
<dbReference type="AlphaFoldDB" id="A0A914Q0N2"/>
<reference evidence="4" key="1">
    <citation type="submission" date="2022-11" db="UniProtKB">
        <authorList>
            <consortium name="WormBaseParasite"/>
        </authorList>
    </citation>
    <scope>IDENTIFICATION</scope>
</reference>
<feature type="chain" id="PRO_5037622509" evidence="2">
    <location>
        <begin position="18"/>
        <end position="78"/>
    </location>
</feature>
<organism evidence="3 4">
    <name type="scientific">Panagrolaimus davidi</name>
    <dbReference type="NCBI Taxonomy" id="227884"/>
    <lineage>
        <taxon>Eukaryota</taxon>
        <taxon>Metazoa</taxon>
        <taxon>Ecdysozoa</taxon>
        <taxon>Nematoda</taxon>
        <taxon>Chromadorea</taxon>
        <taxon>Rhabditida</taxon>
        <taxon>Tylenchina</taxon>
        <taxon>Panagrolaimomorpha</taxon>
        <taxon>Panagrolaimoidea</taxon>
        <taxon>Panagrolaimidae</taxon>
        <taxon>Panagrolaimus</taxon>
    </lineage>
</organism>
<dbReference type="InterPro" id="IPR029058">
    <property type="entry name" value="AB_hydrolase_fold"/>
</dbReference>
<dbReference type="SUPFAM" id="SSF53474">
    <property type="entry name" value="alpha/beta-Hydrolases"/>
    <property type="match status" value="1"/>
</dbReference>
<dbReference type="Proteomes" id="UP000887578">
    <property type="component" value="Unplaced"/>
</dbReference>
<dbReference type="Pfam" id="PF00450">
    <property type="entry name" value="Peptidase_S10"/>
    <property type="match status" value="1"/>
</dbReference>
<name>A0A914Q0N2_9BILA</name>
<feature type="signal peptide" evidence="2">
    <location>
        <begin position="1"/>
        <end position="17"/>
    </location>
</feature>
<dbReference type="WBParaSite" id="PDA_v2.g24713.t1">
    <property type="protein sequence ID" value="PDA_v2.g24713.t1"/>
    <property type="gene ID" value="PDA_v2.g24713"/>
</dbReference>
<evidence type="ECO:0000313" key="4">
    <source>
        <dbReference type="WBParaSite" id="PDA_v2.g24713.t1"/>
    </source>
</evidence>
<comment type="similarity">
    <text evidence="1">Belongs to the peptidase S10 family.</text>
</comment>
<keyword evidence="2" id="KW-0732">Signal</keyword>
<sequence>MFSLFTLFAAIFVAVNAAGEDDLVKNVPGLIFQTNFKVYSGYLNGGKNGAWKMHYMLTESRHDPTNDPLLFWFNGGPG</sequence>
<evidence type="ECO:0000256" key="2">
    <source>
        <dbReference type="SAM" id="SignalP"/>
    </source>
</evidence>